<evidence type="ECO:0000313" key="11">
    <source>
        <dbReference type="EMBL" id="MFC3100765.1"/>
    </source>
</evidence>
<comment type="similarity">
    <text evidence="1 9 10">Belongs to the acetokinase family.</text>
</comment>
<evidence type="ECO:0000256" key="7">
    <source>
        <dbReference type="ARBA" id="ARBA00022840"/>
    </source>
</evidence>
<keyword evidence="4 9" id="KW-0479">Metal-binding</keyword>
<name>A0ABV7EFW1_9SPHN</name>
<dbReference type="SUPFAM" id="SSF53067">
    <property type="entry name" value="Actin-like ATPase domain"/>
    <property type="match status" value="2"/>
</dbReference>
<evidence type="ECO:0000256" key="10">
    <source>
        <dbReference type="RuleBase" id="RU003835"/>
    </source>
</evidence>
<dbReference type="InterPro" id="IPR023865">
    <property type="entry name" value="Aliphatic_acid_kinase_CS"/>
</dbReference>
<feature type="binding site" evidence="9">
    <location>
        <begin position="277"/>
        <end position="279"/>
    </location>
    <ligand>
        <name>ATP</name>
        <dbReference type="ChEBI" id="CHEBI:30616"/>
    </ligand>
</feature>
<comment type="subunit">
    <text evidence="9">Homodimer.</text>
</comment>
<dbReference type="Pfam" id="PF00871">
    <property type="entry name" value="Acetate_kinase"/>
    <property type="match status" value="1"/>
</dbReference>
<comment type="cofactor">
    <cofactor evidence="9">
        <name>Mg(2+)</name>
        <dbReference type="ChEBI" id="CHEBI:18420"/>
    </cofactor>
    <cofactor evidence="9">
        <name>Mn(2+)</name>
        <dbReference type="ChEBI" id="CHEBI:29035"/>
    </cofactor>
    <text evidence="9">Mg(2+). Can also accept Mn(2+).</text>
</comment>
<feature type="binding site" evidence="9">
    <location>
        <position position="87"/>
    </location>
    <ligand>
        <name>substrate</name>
    </ligand>
</feature>
<feature type="site" description="Transition state stabilizer" evidence="9">
    <location>
        <position position="235"/>
    </location>
</feature>
<comment type="subcellular location">
    <subcellularLocation>
        <location evidence="9">Cytoplasm</location>
    </subcellularLocation>
</comment>
<evidence type="ECO:0000256" key="9">
    <source>
        <dbReference type="HAMAP-Rule" id="MF_00020"/>
    </source>
</evidence>
<feature type="binding site" evidence="9">
    <location>
        <begin position="202"/>
        <end position="206"/>
    </location>
    <ligand>
        <name>ATP</name>
        <dbReference type="ChEBI" id="CHEBI:30616"/>
    </ligand>
</feature>
<dbReference type="NCBIfam" id="NF005462">
    <property type="entry name" value="PRK07058.1"/>
    <property type="match status" value="1"/>
</dbReference>
<evidence type="ECO:0000256" key="2">
    <source>
        <dbReference type="ARBA" id="ARBA00022490"/>
    </source>
</evidence>
<reference evidence="12" key="1">
    <citation type="journal article" date="2019" name="Int. J. Syst. Evol. Microbiol.">
        <title>The Global Catalogue of Microorganisms (GCM) 10K type strain sequencing project: providing services to taxonomists for standard genome sequencing and annotation.</title>
        <authorList>
            <consortium name="The Broad Institute Genomics Platform"/>
            <consortium name="The Broad Institute Genome Sequencing Center for Infectious Disease"/>
            <person name="Wu L."/>
            <person name="Ma J."/>
        </authorList>
    </citation>
    <scope>NUCLEOTIDE SEQUENCE [LARGE SCALE GENOMIC DNA]</scope>
    <source>
        <strain evidence="12">KCTC 52606</strain>
    </source>
</reference>
<keyword evidence="6 9" id="KW-0418">Kinase</keyword>
<comment type="caution">
    <text evidence="11">The sequence shown here is derived from an EMBL/GenBank/DDBJ whole genome shotgun (WGS) entry which is preliminary data.</text>
</comment>
<dbReference type="PANTHER" id="PTHR21060:SF21">
    <property type="entry name" value="ACETATE KINASE"/>
    <property type="match status" value="1"/>
</dbReference>
<dbReference type="PIRSF" id="PIRSF000722">
    <property type="entry name" value="Acetate_prop_kin"/>
    <property type="match status" value="1"/>
</dbReference>
<dbReference type="EMBL" id="JBHRSU010000026">
    <property type="protein sequence ID" value="MFC3100765.1"/>
    <property type="molecule type" value="Genomic_DNA"/>
</dbReference>
<feature type="binding site" evidence="9">
    <location>
        <position position="373"/>
    </location>
    <ligand>
        <name>Mg(2+)</name>
        <dbReference type="ChEBI" id="CHEBI:18420"/>
    </ligand>
</feature>
<gene>
    <name evidence="9" type="primary">ackA</name>
    <name evidence="11" type="ORF">ACFODK_07690</name>
</gene>
<evidence type="ECO:0000256" key="4">
    <source>
        <dbReference type="ARBA" id="ARBA00022723"/>
    </source>
</evidence>
<dbReference type="GO" id="GO:0016301">
    <property type="term" value="F:kinase activity"/>
    <property type="evidence" value="ECO:0007669"/>
    <property type="project" value="UniProtKB-KW"/>
</dbReference>
<evidence type="ECO:0000256" key="5">
    <source>
        <dbReference type="ARBA" id="ARBA00022741"/>
    </source>
</evidence>
<feature type="site" description="Transition state stabilizer" evidence="9">
    <location>
        <position position="175"/>
    </location>
</feature>
<accession>A0ABV7EFW1</accession>
<dbReference type="PANTHER" id="PTHR21060">
    <property type="entry name" value="ACETATE KINASE"/>
    <property type="match status" value="1"/>
</dbReference>
<dbReference type="EC" id="2.7.2.1" evidence="9"/>
<dbReference type="PROSITE" id="PS01076">
    <property type="entry name" value="ACETATE_KINASE_2"/>
    <property type="match status" value="1"/>
</dbReference>
<organism evidence="11 12">
    <name type="scientific">Alteraurantiacibacter lauratis</name>
    <dbReference type="NCBI Taxonomy" id="2054627"/>
    <lineage>
        <taxon>Bacteria</taxon>
        <taxon>Pseudomonadati</taxon>
        <taxon>Pseudomonadota</taxon>
        <taxon>Alphaproteobacteria</taxon>
        <taxon>Sphingomonadales</taxon>
        <taxon>Erythrobacteraceae</taxon>
        <taxon>Alteraurantiacibacter</taxon>
    </lineage>
</organism>
<feature type="active site" description="Proton donor/acceptor" evidence="9">
    <location>
        <position position="144"/>
    </location>
</feature>
<dbReference type="RefSeq" id="WP_336920508.1">
    <property type="nucleotide sequence ID" value="NZ_JBANRN010000018.1"/>
</dbReference>
<feature type="binding site" evidence="9">
    <location>
        <begin position="322"/>
        <end position="326"/>
    </location>
    <ligand>
        <name>ATP</name>
        <dbReference type="ChEBI" id="CHEBI:30616"/>
    </ligand>
</feature>
<feature type="binding site" evidence="9">
    <location>
        <position position="16"/>
    </location>
    <ligand>
        <name>ATP</name>
        <dbReference type="ChEBI" id="CHEBI:30616"/>
    </ligand>
</feature>
<comment type="pathway">
    <text evidence="9">Metabolic intermediate biosynthesis; acetyl-CoA biosynthesis; acetyl-CoA from acetate: step 1/2.</text>
</comment>
<dbReference type="InterPro" id="IPR004372">
    <property type="entry name" value="Ac/propionate_kinase"/>
</dbReference>
<keyword evidence="2 9" id="KW-0963">Cytoplasm</keyword>
<keyword evidence="3 9" id="KW-0808">Transferase</keyword>
<sequence>MTDIIITINPGSATIKLGVFACESGQARPLGRATVDEVAGTLRLQIGQSRSEHDLPSGAPASTMLNQALARLADRLPIRTPGAIAQRVVHGGDQFAGPAIIDHSVLAQIETLIPLAPLHQPKSVALIRIARELYPDVTQIACFDTSFHRTQPDLVRRYAIPRALFDAGVKRFGFHGLSYQFIARELERRRPELARGRVVVAHLGAGASLCALDGGVSRDTSMGFSTLDGVPMATRCGAIDPGVLLHLMNVRGMSTEALEDMLYHRSGLLGLSGVSGDARVLVRSEAPAAGEALDIFAFRVAREAAALAATLGGIDALVFTGGIGEHQPEIRARICARLRWLGVTIDAQLNSANAPDIALSGARVAVLIISADEEKAMAEECSAFLASA</sequence>
<evidence type="ECO:0000256" key="1">
    <source>
        <dbReference type="ARBA" id="ARBA00008748"/>
    </source>
</evidence>
<evidence type="ECO:0000256" key="3">
    <source>
        <dbReference type="ARBA" id="ARBA00022679"/>
    </source>
</evidence>
<dbReference type="InterPro" id="IPR000890">
    <property type="entry name" value="Aliphatic_acid_kin_short-chain"/>
</dbReference>
<comment type="function">
    <text evidence="9">Catalyzes the formation of acetyl phosphate from acetate and ATP. Can also catalyze the reverse reaction.</text>
</comment>
<dbReference type="Gene3D" id="3.30.420.40">
    <property type="match status" value="2"/>
</dbReference>
<comment type="catalytic activity">
    <reaction evidence="9">
        <text>acetate + ATP = acetyl phosphate + ADP</text>
        <dbReference type="Rhea" id="RHEA:11352"/>
        <dbReference type="ChEBI" id="CHEBI:22191"/>
        <dbReference type="ChEBI" id="CHEBI:30089"/>
        <dbReference type="ChEBI" id="CHEBI:30616"/>
        <dbReference type="ChEBI" id="CHEBI:456216"/>
        <dbReference type="EC" id="2.7.2.1"/>
    </reaction>
</comment>
<evidence type="ECO:0000313" key="12">
    <source>
        <dbReference type="Proteomes" id="UP001595378"/>
    </source>
</evidence>
<keyword evidence="5 9" id="KW-0547">Nucleotide-binding</keyword>
<dbReference type="InterPro" id="IPR043129">
    <property type="entry name" value="ATPase_NBD"/>
</dbReference>
<keyword evidence="7 9" id="KW-0067">ATP-binding</keyword>
<proteinExistence type="inferred from homology"/>
<feature type="binding site" evidence="9">
    <location>
        <position position="9"/>
    </location>
    <ligand>
        <name>Mg(2+)</name>
        <dbReference type="ChEBI" id="CHEBI:18420"/>
    </ligand>
</feature>
<protein>
    <recommendedName>
        <fullName evidence="9">Acetate kinase</fullName>
        <ecNumber evidence="9">2.7.2.1</ecNumber>
    </recommendedName>
    <alternativeName>
        <fullName evidence="9">Acetokinase</fullName>
    </alternativeName>
</protein>
<keyword evidence="12" id="KW-1185">Reference proteome</keyword>
<evidence type="ECO:0000256" key="6">
    <source>
        <dbReference type="ARBA" id="ARBA00022777"/>
    </source>
</evidence>
<evidence type="ECO:0000256" key="8">
    <source>
        <dbReference type="ARBA" id="ARBA00022842"/>
    </source>
</evidence>
<dbReference type="HAMAP" id="MF_00020">
    <property type="entry name" value="Acetate_kinase"/>
    <property type="match status" value="1"/>
</dbReference>
<dbReference type="Proteomes" id="UP001595378">
    <property type="component" value="Unassembled WGS sequence"/>
</dbReference>
<dbReference type="NCBIfam" id="TIGR00016">
    <property type="entry name" value="ackA"/>
    <property type="match status" value="1"/>
</dbReference>
<keyword evidence="8 9" id="KW-0460">Magnesium</keyword>
<dbReference type="PRINTS" id="PR00471">
    <property type="entry name" value="ACETATEKNASE"/>
</dbReference>